<dbReference type="Pfam" id="PF00128">
    <property type="entry name" value="Alpha-amylase"/>
    <property type="match status" value="1"/>
</dbReference>
<evidence type="ECO:0000313" key="3">
    <source>
        <dbReference type="Proteomes" id="UP000709466"/>
    </source>
</evidence>
<accession>A0ABX0W4W4</accession>
<dbReference type="NCBIfam" id="TIGR02401">
    <property type="entry name" value="trehalose_TreY"/>
    <property type="match status" value="1"/>
</dbReference>
<dbReference type="Gene3D" id="3.20.20.80">
    <property type="entry name" value="Glycosidases"/>
    <property type="match status" value="1"/>
</dbReference>
<keyword evidence="3" id="KW-1185">Reference proteome</keyword>
<organism evidence="2 3">
    <name type="scientific">Marivivens donghaensis</name>
    <dbReference type="NCBI Taxonomy" id="1699413"/>
    <lineage>
        <taxon>Bacteria</taxon>
        <taxon>Pseudomonadati</taxon>
        <taxon>Pseudomonadota</taxon>
        <taxon>Alphaproteobacteria</taxon>
        <taxon>Rhodobacterales</taxon>
        <taxon>Paracoccaceae</taxon>
        <taxon>Marivivens group</taxon>
        <taxon>Marivivens</taxon>
    </lineage>
</organism>
<sequence>MNAPLRPLSATYRIQLRNGVTFDTIRQSLDYFADLGISHLYLSPVFTAHGGSTHGYDVTDPAEIDPTIGGEEGLVELSKAAQEKGLSIILDIVPNHTAFTLENKWLWDVLKRGEQSGYYMHFDIARDQRLVIPFLPAPFDTMVDEGKVSLKKDGDEVVMAVDVGGLDPMCVPIAEGTAPDNLDLSPDEIRAVHDQQMWQLRLWERERDMVTHRRFFNVTSLIGMRVEDPEVFHAMHELPLRLVKDGIVHGLRVDHIDGLADPIGYLNDLRAAAGETCPIWIEKILTGDEPLPIDWPVQGTTGYEAARQIVRLLTPPEGLAKLDFAWREATGITEDFDAMLAGCKMEVITQDLAAELGQLIELAAAACSSLPSEPGYETLREAVLALLSAFPRYRTYRAGTGSVTGEKRLWTAVIEEASDGLRTDDIARHMGKILTNPSTADETAFSQRFEQVTGALLAKSQEDTAFFRYNRYLAANEVGSEPDHTTIDVETLDEWLKDRQTNWPEAITLTSTHDTKRAEDARMRLVACSHLPDEFLALVDHEMAQMPDGVSANDAWYVVQSALAIWETGREDLADRLEEHIRKALREAKVITNWPYPNDEAEKPVFDAARGIIGRWRDSLPEQAQRLIAQAEMLSLAQVTLKMLMPGIPDIYQGSEKGNYHLTDPDNREVVDFAAMQHSAELGGFAGTKAKLIAALTQLRHEHAEFFSAASVDLTTTDNGLQLKRSKDGVEVCFEFNPLQSAYADIPQGAENLVETTDLPFTIYLVRQLAADISAA</sequence>
<dbReference type="InterPro" id="IPR006047">
    <property type="entry name" value="GH13_cat_dom"/>
</dbReference>
<dbReference type="EMBL" id="JAATOP010000016">
    <property type="protein sequence ID" value="NIY73918.1"/>
    <property type="molecule type" value="Genomic_DNA"/>
</dbReference>
<feature type="domain" description="Glycosyl hydrolase family 13 catalytic" evidence="1">
    <location>
        <begin position="8"/>
        <end position="700"/>
    </location>
</feature>
<evidence type="ECO:0000259" key="1">
    <source>
        <dbReference type="SMART" id="SM00642"/>
    </source>
</evidence>
<evidence type="ECO:0000313" key="2">
    <source>
        <dbReference type="EMBL" id="NIY73918.1"/>
    </source>
</evidence>
<dbReference type="Proteomes" id="UP000709466">
    <property type="component" value="Unassembled WGS sequence"/>
</dbReference>
<dbReference type="InterPro" id="IPR013797">
    <property type="entry name" value="Maltooligo_trehalose_synth_4"/>
</dbReference>
<dbReference type="SMART" id="SM00642">
    <property type="entry name" value="Aamy"/>
    <property type="match status" value="1"/>
</dbReference>
<dbReference type="InterPro" id="IPR012767">
    <property type="entry name" value="Trehalose_TreY"/>
</dbReference>
<dbReference type="PANTHER" id="PTHR10357:SF216">
    <property type="entry name" value="MALTOOLIGOSYL TREHALOSE SYNTHASE-RELATED"/>
    <property type="match status" value="1"/>
</dbReference>
<dbReference type="Gene3D" id="1.10.150.200">
    <property type="entry name" value="Maltooligosyl trehalose synthase, domain 3"/>
    <property type="match status" value="1"/>
</dbReference>
<reference evidence="2 3" key="1">
    <citation type="submission" date="2020-03" db="EMBL/GenBank/DDBJ databases">
        <title>Bacterial isolates of synthetic phycosphere.</title>
        <authorList>
            <person name="Fu H."/>
            <person name="Moran M.A."/>
        </authorList>
    </citation>
    <scope>NUCLEOTIDE SEQUENCE [LARGE SCALE GENOMIC DNA]</scope>
    <source>
        <strain evidence="2 3">HF1</strain>
    </source>
</reference>
<dbReference type="PANTHER" id="PTHR10357">
    <property type="entry name" value="ALPHA-AMYLASE FAMILY MEMBER"/>
    <property type="match status" value="1"/>
</dbReference>
<comment type="caution">
    <text evidence="2">The sequence shown here is derived from an EMBL/GenBank/DDBJ whole genome shotgun (WGS) entry which is preliminary data.</text>
</comment>
<dbReference type="Gene3D" id="1.10.10.470">
    <property type="entry name" value="Maltooligosyl trehalose synthase, domain 4"/>
    <property type="match status" value="1"/>
</dbReference>
<gene>
    <name evidence="2" type="primary">treY</name>
    <name evidence="2" type="ORF">HCZ30_15920</name>
</gene>
<dbReference type="Gene3D" id="3.30.1590.10">
    <property type="entry name" value="Maltooligosyl trehalose synthase, domain 2"/>
    <property type="match status" value="1"/>
</dbReference>
<dbReference type="RefSeq" id="WP_167639304.1">
    <property type="nucleotide sequence ID" value="NZ_JAATOP010000016.1"/>
</dbReference>
<name>A0ABX0W4W4_9RHOB</name>
<dbReference type="SUPFAM" id="SSF51445">
    <property type="entry name" value="(Trans)glycosidases"/>
    <property type="match status" value="1"/>
</dbReference>
<dbReference type="InterPro" id="IPR017853">
    <property type="entry name" value="GH"/>
</dbReference>
<proteinExistence type="predicted"/>
<dbReference type="CDD" id="cd11336">
    <property type="entry name" value="AmyAc_MTSase"/>
    <property type="match status" value="1"/>
</dbReference>
<protein>
    <submittedName>
        <fullName evidence="2">Malto-oligosyltrehalose synthase</fullName>
    </submittedName>
</protein>